<comment type="caution">
    <text evidence="7">The sequence shown here is derived from an EMBL/GenBank/DDBJ whole genome shotgun (WGS) entry which is preliminary data.</text>
</comment>
<dbReference type="Gene3D" id="3.40.50.2000">
    <property type="entry name" value="Glycogen Phosphorylase B"/>
    <property type="match status" value="2"/>
</dbReference>
<dbReference type="Pfam" id="PF00201">
    <property type="entry name" value="UDPGT"/>
    <property type="match status" value="1"/>
</dbReference>
<feature type="domain" description="Glycosyltransferase N-terminal" evidence="6">
    <location>
        <begin position="9"/>
        <end position="131"/>
    </location>
</feature>
<keyword evidence="3" id="KW-0284">Flavonoid biosynthesis</keyword>
<name>A0A2R6R4Q7_ACTCC</name>
<sequence length="484" mass="53000">MASQYQPHVVIFPFMAQGHTLPLLDLSRALSQRQIKVTIITTPSNAISISQCLSDSPHISLTQIPFPAIPNLPKGCENTTQLPSMEFFFPFLIATKQLQEPFEQVLHNMSLSNSLPICVISDFFLGWTLSSCQAYGIPRLVFHGMGVLSMAISKSAFVHPPKVPLETNSDASSTSSPLHFPGLEKIPFVLTFDDLPDGINSPSRGDPFSRFLAEAGESEMNSWGVVVNSFLEMEGSYVSCLEAFYKSGVKAWCLGPFSVYDKRECFHGSPNQHQHQVIMNWLAKQADQAASVIYVSFGTQTDISDAQLDEVAYGLEESGVQFVWAVRSTTWFLPEGMEERMKGKGLIIKKWVDQRSILNHPATGGFLSHCGWNSVLESLLAGVPILAWPMIAEQPLNAKFVVEGLKAGIRVQKIQSLGAKADVRVSRQAICKGVMDLMKGKEGMDARERARGLGKAGRKAVQEGGSSYLALGNLIDQLCASGLN</sequence>
<dbReference type="PANTHER" id="PTHR48047">
    <property type="entry name" value="GLYCOSYLTRANSFERASE"/>
    <property type="match status" value="1"/>
</dbReference>
<evidence type="ECO:0000313" key="7">
    <source>
        <dbReference type="EMBL" id="PSS20983.1"/>
    </source>
</evidence>
<dbReference type="EMBL" id="NKQK01000009">
    <property type="protein sequence ID" value="PSS20983.1"/>
    <property type="molecule type" value="Genomic_DNA"/>
</dbReference>
<dbReference type="Proteomes" id="UP000241394">
    <property type="component" value="Chromosome LG9"/>
</dbReference>
<dbReference type="PROSITE" id="PS00375">
    <property type="entry name" value="UDPGT"/>
    <property type="match status" value="1"/>
</dbReference>
<dbReference type="InParanoid" id="A0A2R6R4Q7"/>
<dbReference type="InterPro" id="IPR002213">
    <property type="entry name" value="UDP_glucos_trans"/>
</dbReference>
<dbReference type="PANTHER" id="PTHR48047:SF185">
    <property type="entry name" value="GLYCOSYLTRANSFERASE"/>
    <property type="match status" value="1"/>
</dbReference>
<dbReference type="FunFam" id="3.40.50.2000:FF:000107">
    <property type="entry name" value="Glycosyltransferase"/>
    <property type="match status" value="1"/>
</dbReference>
<keyword evidence="4" id="KW-0328">Glycosyltransferase</keyword>
<dbReference type="InterPro" id="IPR058980">
    <property type="entry name" value="Glyco_transf_N"/>
</dbReference>
<evidence type="ECO:0000256" key="4">
    <source>
        <dbReference type="RuleBase" id="RU003718"/>
    </source>
</evidence>
<reference evidence="7 8" key="1">
    <citation type="submission" date="2017-07" db="EMBL/GenBank/DDBJ databases">
        <title>An improved, manually edited Actinidia chinensis var. chinensis (kiwifruit) genome highlights the challenges associated with draft genomes and gene prediction in plants.</title>
        <authorList>
            <person name="Pilkington S."/>
            <person name="Crowhurst R."/>
            <person name="Hilario E."/>
            <person name="Nardozza S."/>
            <person name="Fraser L."/>
            <person name="Peng Y."/>
            <person name="Gunaseelan K."/>
            <person name="Simpson R."/>
            <person name="Tahir J."/>
            <person name="Deroles S."/>
            <person name="Templeton K."/>
            <person name="Luo Z."/>
            <person name="Davy M."/>
            <person name="Cheng C."/>
            <person name="Mcneilage M."/>
            <person name="Scaglione D."/>
            <person name="Liu Y."/>
            <person name="Zhang Q."/>
            <person name="Datson P."/>
            <person name="De Silva N."/>
            <person name="Gardiner S."/>
            <person name="Bassett H."/>
            <person name="Chagne D."/>
            <person name="Mccallum J."/>
            <person name="Dzierzon H."/>
            <person name="Deng C."/>
            <person name="Wang Y.-Y."/>
            <person name="Barron N."/>
            <person name="Manako K."/>
            <person name="Bowen J."/>
            <person name="Foster T."/>
            <person name="Erridge Z."/>
            <person name="Tiffin H."/>
            <person name="Waite C."/>
            <person name="Davies K."/>
            <person name="Grierson E."/>
            <person name="Laing W."/>
            <person name="Kirk R."/>
            <person name="Chen X."/>
            <person name="Wood M."/>
            <person name="Montefiori M."/>
            <person name="Brummell D."/>
            <person name="Schwinn K."/>
            <person name="Catanach A."/>
            <person name="Fullerton C."/>
            <person name="Li D."/>
            <person name="Meiyalaghan S."/>
            <person name="Nieuwenhuizen N."/>
            <person name="Read N."/>
            <person name="Prakash R."/>
            <person name="Hunter D."/>
            <person name="Zhang H."/>
            <person name="Mckenzie M."/>
            <person name="Knabel M."/>
            <person name="Harris A."/>
            <person name="Allan A."/>
            <person name="Chen A."/>
            <person name="Janssen B."/>
            <person name="Plunkett B."/>
            <person name="Dwamena C."/>
            <person name="Voogd C."/>
            <person name="Leif D."/>
            <person name="Lafferty D."/>
            <person name="Souleyre E."/>
            <person name="Varkonyi-Gasic E."/>
            <person name="Gambi F."/>
            <person name="Hanley J."/>
            <person name="Yao J.-L."/>
            <person name="Cheung J."/>
            <person name="David K."/>
            <person name="Warren B."/>
            <person name="Marsh K."/>
            <person name="Snowden K."/>
            <person name="Lin-Wang K."/>
            <person name="Brian L."/>
            <person name="Martinez-Sanchez M."/>
            <person name="Wang M."/>
            <person name="Ileperuma N."/>
            <person name="Macnee N."/>
            <person name="Campin R."/>
            <person name="Mcatee P."/>
            <person name="Drummond R."/>
            <person name="Espley R."/>
            <person name="Ireland H."/>
            <person name="Wu R."/>
            <person name="Atkinson R."/>
            <person name="Karunairetnam S."/>
            <person name="Bulley S."/>
            <person name="Chunkath S."/>
            <person name="Hanley Z."/>
            <person name="Storey R."/>
            <person name="Thrimawithana A."/>
            <person name="Thomson S."/>
            <person name="David C."/>
            <person name="Testolin R."/>
        </authorList>
    </citation>
    <scope>NUCLEOTIDE SEQUENCE [LARGE SCALE GENOMIC DNA]</scope>
    <source>
        <strain evidence="8">cv. Red5</strain>
        <tissue evidence="7">Young leaf</tissue>
    </source>
</reference>
<evidence type="ECO:0000313" key="8">
    <source>
        <dbReference type="Proteomes" id="UP000241394"/>
    </source>
</evidence>
<keyword evidence="2 4" id="KW-0808">Transferase</keyword>
<keyword evidence="8" id="KW-1185">Reference proteome</keyword>
<dbReference type="InterPro" id="IPR035595">
    <property type="entry name" value="UDP_glycos_trans_CS"/>
</dbReference>
<protein>
    <recommendedName>
        <fullName evidence="5">Glycosyltransferase</fullName>
        <ecNumber evidence="5">2.4.1.-</ecNumber>
    </recommendedName>
</protein>
<dbReference type="SUPFAM" id="SSF53756">
    <property type="entry name" value="UDP-Glycosyltransferase/glycogen phosphorylase"/>
    <property type="match status" value="1"/>
</dbReference>
<evidence type="ECO:0000256" key="5">
    <source>
        <dbReference type="RuleBase" id="RU362057"/>
    </source>
</evidence>
<dbReference type="Pfam" id="PF26168">
    <property type="entry name" value="Glyco_transf_N"/>
    <property type="match status" value="1"/>
</dbReference>
<dbReference type="CDD" id="cd03784">
    <property type="entry name" value="GT1_Gtf-like"/>
    <property type="match status" value="1"/>
</dbReference>
<comment type="similarity">
    <text evidence="1 4">Belongs to the UDP-glycosyltransferase family.</text>
</comment>
<reference evidence="8" key="2">
    <citation type="journal article" date="2018" name="BMC Genomics">
        <title>A manually annotated Actinidia chinensis var. chinensis (kiwifruit) genome highlights the challenges associated with draft genomes and gene prediction in plants.</title>
        <authorList>
            <person name="Pilkington S.M."/>
            <person name="Crowhurst R."/>
            <person name="Hilario E."/>
            <person name="Nardozza S."/>
            <person name="Fraser L."/>
            <person name="Peng Y."/>
            <person name="Gunaseelan K."/>
            <person name="Simpson R."/>
            <person name="Tahir J."/>
            <person name="Deroles S.C."/>
            <person name="Templeton K."/>
            <person name="Luo Z."/>
            <person name="Davy M."/>
            <person name="Cheng C."/>
            <person name="McNeilage M."/>
            <person name="Scaglione D."/>
            <person name="Liu Y."/>
            <person name="Zhang Q."/>
            <person name="Datson P."/>
            <person name="De Silva N."/>
            <person name="Gardiner S.E."/>
            <person name="Bassett H."/>
            <person name="Chagne D."/>
            <person name="McCallum J."/>
            <person name="Dzierzon H."/>
            <person name="Deng C."/>
            <person name="Wang Y.Y."/>
            <person name="Barron L."/>
            <person name="Manako K."/>
            <person name="Bowen J."/>
            <person name="Foster T.M."/>
            <person name="Erridge Z.A."/>
            <person name="Tiffin H."/>
            <person name="Waite C.N."/>
            <person name="Davies K.M."/>
            <person name="Grierson E.P."/>
            <person name="Laing W.A."/>
            <person name="Kirk R."/>
            <person name="Chen X."/>
            <person name="Wood M."/>
            <person name="Montefiori M."/>
            <person name="Brummell D.A."/>
            <person name="Schwinn K.E."/>
            <person name="Catanach A."/>
            <person name="Fullerton C."/>
            <person name="Li D."/>
            <person name="Meiyalaghan S."/>
            <person name="Nieuwenhuizen N."/>
            <person name="Read N."/>
            <person name="Prakash R."/>
            <person name="Hunter D."/>
            <person name="Zhang H."/>
            <person name="McKenzie M."/>
            <person name="Knabel M."/>
            <person name="Harris A."/>
            <person name="Allan A.C."/>
            <person name="Gleave A."/>
            <person name="Chen A."/>
            <person name="Janssen B.J."/>
            <person name="Plunkett B."/>
            <person name="Ampomah-Dwamena C."/>
            <person name="Voogd C."/>
            <person name="Leif D."/>
            <person name="Lafferty D."/>
            <person name="Souleyre E.J.F."/>
            <person name="Varkonyi-Gasic E."/>
            <person name="Gambi F."/>
            <person name="Hanley J."/>
            <person name="Yao J.L."/>
            <person name="Cheung J."/>
            <person name="David K.M."/>
            <person name="Warren B."/>
            <person name="Marsh K."/>
            <person name="Snowden K.C."/>
            <person name="Lin-Wang K."/>
            <person name="Brian L."/>
            <person name="Martinez-Sanchez M."/>
            <person name="Wang M."/>
            <person name="Ileperuma N."/>
            <person name="Macnee N."/>
            <person name="Campin R."/>
            <person name="McAtee P."/>
            <person name="Drummond R.S.M."/>
            <person name="Espley R.V."/>
            <person name="Ireland H.S."/>
            <person name="Wu R."/>
            <person name="Atkinson R.G."/>
            <person name="Karunairetnam S."/>
            <person name="Bulley S."/>
            <person name="Chunkath S."/>
            <person name="Hanley Z."/>
            <person name="Storey R."/>
            <person name="Thrimawithana A.H."/>
            <person name="Thomson S."/>
            <person name="David C."/>
            <person name="Testolin R."/>
            <person name="Huang H."/>
            <person name="Hellens R.P."/>
            <person name="Schaffer R.J."/>
        </authorList>
    </citation>
    <scope>NUCLEOTIDE SEQUENCE [LARGE SCALE GENOMIC DNA]</scope>
    <source>
        <strain evidence="8">cv. Red5</strain>
    </source>
</reference>
<proteinExistence type="inferred from homology"/>
<dbReference type="Gramene" id="PSS20983">
    <property type="protein sequence ID" value="PSS20983"/>
    <property type="gene ID" value="CEY00_Acc10022"/>
</dbReference>
<dbReference type="OrthoDB" id="5835829at2759"/>
<accession>A0A2R6R4Q7</accession>
<dbReference type="GO" id="GO:0009813">
    <property type="term" value="P:flavonoid biosynthetic process"/>
    <property type="evidence" value="ECO:0007669"/>
    <property type="project" value="UniProtKB-KW"/>
</dbReference>
<evidence type="ECO:0000259" key="6">
    <source>
        <dbReference type="Pfam" id="PF26168"/>
    </source>
</evidence>
<dbReference type="GO" id="GO:0035251">
    <property type="term" value="F:UDP-glucosyltransferase activity"/>
    <property type="evidence" value="ECO:0007669"/>
    <property type="project" value="TreeGrafter"/>
</dbReference>
<dbReference type="EC" id="2.4.1.-" evidence="5"/>
<dbReference type="OMA" id="FHGMSAF"/>
<evidence type="ECO:0000256" key="2">
    <source>
        <dbReference type="ARBA" id="ARBA00022679"/>
    </source>
</evidence>
<organism evidence="7 8">
    <name type="scientific">Actinidia chinensis var. chinensis</name>
    <name type="common">Chinese soft-hair kiwi</name>
    <dbReference type="NCBI Taxonomy" id="1590841"/>
    <lineage>
        <taxon>Eukaryota</taxon>
        <taxon>Viridiplantae</taxon>
        <taxon>Streptophyta</taxon>
        <taxon>Embryophyta</taxon>
        <taxon>Tracheophyta</taxon>
        <taxon>Spermatophyta</taxon>
        <taxon>Magnoliopsida</taxon>
        <taxon>eudicotyledons</taxon>
        <taxon>Gunneridae</taxon>
        <taxon>Pentapetalae</taxon>
        <taxon>asterids</taxon>
        <taxon>Ericales</taxon>
        <taxon>Actinidiaceae</taxon>
        <taxon>Actinidia</taxon>
    </lineage>
</organism>
<evidence type="ECO:0000256" key="3">
    <source>
        <dbReference type="ARBA" id="ARBA00023241"/>
    </source>
</evidence>
<evidence type="ECO:0000256" key="1">
    <source>
        <dbReference type="ARBA" id="ARBA00009995"/>
    </source>
</evidence>
<gene>
    <name evidence="7" type="ORF">CEY00_Acc10022</name>
</gene>
<dbReference type="AlphaFoldDB" id="A0A2R6R4Q7"/>